<dbReference type="EMBL" id="QYYD01000027">
    <property type="protein sequence ID" value="RJF68631.1"/>
    <property type="molecule type" value="Genomic_DNA"/>
</dbReference>
<evidence type="ECO:0000313" key="1">
    <source>
        <dbReference type="EMBL" id="RJF68631.1"/>
    </source>
</evidence>
<evidence type="ECO:0000313" key="2">
    <source>
        <dbReference type="Proteomes" id="UP000285523"/>
    </source>
</evidence>
<reference evidence="1 2" key="1">
    <citation type="submission" date="2018-09" db="EMBL/GenBank/DDBJ databases">
        <title>Draft genome sequence of Rhodopseudomonas palustris 2.1.18.</title>
        <authorList>
            <person name="Robertson S.L."/>
            <person name="Meyer T.E."/>
            <person name="Kyndt J.A."/>
        </authorList>
    </citation>
    <scope>NUCLEOTIDE SEQUENCE [LARGE SCALE GENOMIC DNA]</scope>
    <source>
        <strain evidence="1 2">2.1.18</strain>
    </source>
</reference>
<proteinExistence type="predicted"/>
<sequence length="70" mass="8087">MPSILDVREQKQMHDDYKLIGIMMIDALRKINGARNGPGYLEHTRDHAARVGSITDWNGSVRKYRSLTWC</sequence>
<gene>
    <name evidence="1" type="ORF">D4Q52_21710</name>
</gene>
<protein>
    <submittedName>
        <fullName evidence="1">Uncharacterized protein</fullName>
    </submittedName>
</protein>
<accession>A0A418UZ74</accession>
<dbReference type="AlphaFoldDB" id="A0A418UZ74"/>
<dbReference type="Proteomes" id="UP000285523">
    <property type="component" value="Unassembled WGS sequence"/>
</dbReference>
<organism evidence="1 2">
    <name type="scientific">Rhodopseudomonas palustris</name>
    <dbReference type="NCBI Taxonomy" id="1076"/>
    <lineage>
        <taxon>Bacteria</taxon>
        <taxon>Pseudomonadati</taxon>
        <taxon>Pseudomonadota</taxon>
        <taxon>Alphaproteobacteria</taxon>
        <taxon>Hyphomicrobiales</taxon>
        <taxon>Nitrobacteraceae</taxon>
        <taxon>Rhodopseudomonas</taxon>
    </lineage>
</organism>
<comment type="caution">
    <text evidence="1">The sequence shown here is derived from an EMBL/GenBank/DDBJ whole genome shotgun (WGS) entry which is preliminary data.</text>
</comment>
<name>A0A418UZ74_RHOPL</name>
<dbReference type="RefSeq" id="WP_119858656.1">
    <property type="nucleotide sequence ID" value="NZ_QYYD01000027.1"/>
</dbReference>